<sequence>MANNIELLAAYFTIAGDVYPLGPTELSPFPFRDRIEAAARAGYRGVGLIHEDVMATAGKIGLPEMKRILDDNGIKYVEMEFLLDWFADGERRRESDKIRAEMLEAAAALGMRDLKVGPGFHDPVADIPRMRDEFAQLCREAADHGTSIVLEIMPWSNVRTIDTALGIVEGAAQPNGGILVDIWHLARGGIDYNEVSKIPAQYIGAVELDDAPKNVVGADLWEDTIHHRRLAGEGDLNPPAFIKAVQAAGYKGPYGVEILSAEFRKLPLEEMARRSFETTMRQFEKLAVAA</sequence>
<dbReference type="InterPro" id="IPR013022">
    <property type="entry name" value="Xyl_isomerase-like_TIM-brl"/>
</dbReference>
<evidence type="ECO:0000313" key="2">
    <source>
        <dbReference type="EMBL" id="ANY81544.1"/>
    </source>
</evidence>
<dbReference type="AlphaFoldDB" id="A0A1B2ENJ2"/>
<dbReference type="Pfam" id="PF01261">
    <property type="entry name" value="AP_endonuc_2"/>
    <property type="match status" value="1"/>
</dbReference>
<reference evidence="2" key="1">
    <citation type="submission" date="2016-07" db="EMBL/GenBank/DDBJ databases">
        <title>Microvirga ossetica sp. nov. a new species of rhizobia isolated from root nodules of the legume species Vicia alpestris Steven originated from North Ossetia region in the Caucasus.</title>
        <authorList>
            <person name="Safronova V.I."/>
            <person name="Kuznetsova I.G."/>
            <person name="Sazanova A.L."/>
            <person name="Belimov A."/>
            <person name="Andronov E."/>
            <person name="Osledkin Y.S."/>
            <person name="Onishchuk O.P."/>
            <person name="Kurchak O.N."/>
            <person name="Shaposhnikov A.I."/>
            <person name="Willems A."/>
            <person name="Tikhonovich I.A."/>
        </authorList>
    </citation>
    <scope>NUCLEOTIDE SEQUENCE [LARGE SCALE GENOMIC DNA]</scope>
    <source>
        <strain evidence="2">V5/3M</strain>
    </source>
</reference>
<dbReference type="KEGG" id="moc:BB934_02270"/>
<organism evidence="2">
    <name type="scientific">Microvirga ossetica</name>
    <dbReference type="NCBI Taxonomy" id="1882682"/>
    <lineage>
        <taxon>Bacteria</taxon>
        <taxon>Pseudomonadati</taxon>
        <taxon>Pseudomonadota</taxon>
        <taxon>Alphaproteobacteria</taxon>
        <taxon>Hyphomicrobiales</taxon>
        <taxon>Methylobacteriaceae</taxon>
        <taxon>Microvirga</taxon>
    </lineage>
</organism>
<dbReference type="PANTHER" id="PTHR12110">
    <property type="entry name" value="HYDROXYPYRUVATE ISOMERASE"/>
    <property type="match status" value="1"/>
</dbReference>
<name>A0A1B2ENJ2_9HYPH</name>
<dbReference type="GO" id="GO:0016853">
    <property type="term" value="F:isomerase activity"/>
    <property type="evidence" value="ECO:0007669"/>
    <property type="project" value="UniProtKB-KW"/>
</dbReference>
<accession>A0A1B2ENJ2</accession>
<gene>
    <name evidence="2" type="ORF">BB934_02270</name>
</gene>
<dbReference type="InterPro" id="IPR050312">
    <property type="entry name" value="IolE/XylAMocC-like"/>
</dbReference>
<dbReference type="SUPFAM" id="SSF51658">
    <property type="entry name" value="Xylose isomerase-like"/>
    <property type="match status" value="1"/>
</dbReference>
<dbReference type="InterPro" id="IPR036237">
    <property type="entry name" value="Xyl_isomerase-like_sf"/>
</dbReference>
<proteinExistence type="predicted"/>
<feature type="domain" description="Xylose isomerase-like TIM barrel" evidence="1">
    <location>
        <begin position="35"/>
        <end position="277"/>
    </location>
</feature>
<evidence type="ECO:0000259" key="1">
    <source>
        <dbReference type="Pfam" id="PF01261"/>
    </source>
</evidence>
<dbReference type="EMBL" id="CP016616">
    <property type="protein sequence ID" value="ANY81544.1"/>
    <property type="molecule type" value="Genomic_DNA"/>
</dbReference>
<protein>
    <submittedName>
        <fullName evidence="2">Xylose isomerase</fullName>
    </submittedName>
</protein>
<dbReference type="PANTHER" id="PTHR12110:SF48">
    <property type="entry name" value="BLL3656 PROTEIN"/>
    <property type="match status" value="1"/>
</dbReference>
<dbReference type="Gene3D" id="3.20.20.150">
    <property type="entry name" value="Divalent-metal-dependent TIM barrel enzymes"/>
    <property type="match status" value="1"/>
</dbReference>
<keyword evidence="2" id="KW-0413">Isomerase</keyword>
<dbReference type="OrthoDB" id="9072761at2"/>